<organism evidence="1 2">
    <name type="scientific">Dactylosporangium maewongense</name>
    <dbReference type="NCBI Taxonomy" id="634393"/>
    <lineage>
        <taxon>Bacteria</taxon>
        <taxon>Bacillati</taxon>
        <taxon>Actinomycetota</taxon>
        <taxon>Actinomycetes</taxon>
        <taxon>Micromonosporales</taxon>
        <taxon>Micromonosporaceae</taxon>
        <taxon>Dactylosporangium</taxon>
    </lineage>
</organism>
<evidence type="ECO:0000313" key="2">
    <source>
        <dbReference type="Proteomes" id="UP001501470"/>
    </source>
</evidence>
<sequence>MLTARIEAGGARPHHCLECLEPFNALDLLAAIRERQGRVDEAVAVLRDREATSVNGRDALAELLARHDRVSRGRRATSRGAAGGAR</sequence>
<comment type="caution">
    <text evidence="1">The sequence shown here is derived from an EMBL/GenBank/DDBJ whole genome shotgun (WGS) entry which is preliminary data.</text>
</comment>
<dbReference type="RefSeq" id="WP_344505002.1">
    <property type="nucleotide sequence ID" value="NZ_BAAAQD010000011.1"/>
</dbReference>
<reference evidence="2" key="1">
    <citation type="journal article" date="2019" name="Int. J. Syst. Evol. Microbiol.">
        <title>The Global Catalogue of Microorganisms (GCM) 10K type strain sequencing project: providing services to taxonomists for standard genome sequencing and annotation.</title>
        <authorList>
            <consortium name="The Broad Institute Genomics Platform"/>
            <consortium name="The Broad Institute Genome Sequencing Center for Infectious Disease"/>
            <person name="Wu L."/>
            <person name="Ma J."/>
        </authorList>
    </citation>
    <scope>NUCLEOTIDE SEQUENCE [LARGE SCALE GENOMIC DNA]</scope>
    <source>
        <strain evidence="2">JCM 15933</strain>
    </source>
</reference>
<dbReference type="EMBL" id="BAAAQD010000011">
    <property type="protein sequence ID" value="GAA1530365.1"/>
    <property type="molecule type" value="Genomic_DNA"/>
</dbReference>
<name>A0ABP4LUY3_9ACTN</name>
<accession>A0ABP4LUY3</accession>
<proteinExistence type="predicted"/>
<evidence type="ECO:0000313" key="1">
    <source>
        <dbReference type="EMBL" id="GAA1530365.1"/>
    </source>
</evidence>
<dbReference type="Proteomes" id="UP001501470">
    <property type="component" value="Unassembled WGS sequence"/>
</dbReference>
<protein>
    <submittedName>
        <fullName evidence="1">Uncharacterized protein</fullName>
    </submittedName>
</protein>
<keyword evidence="2" id="KW-1185">Reference proteome</keyword>
<gene>
    <name evidence="1" type="ORF">GCM10009827_054840</name>
</gene>